<dbReference type="Pfam" id="PF01850">
    <property type="entry name" value="PIN"/>
    <property type="match status" value="1"/>
</dbReference>
<keyword evidence="1" id="KW-0540">Nuclease</keyword>
<dbReference type="EMBL" id="BMJY01000027">
    <property type="protein sequence ID" value="GGH51484.1"/>
    <property type="molecule type" value="Genomic_DNA"/>
</dbReference>
<evidence type="ECO:0000256" key="4">
    <source>
        <dbReference type="ARBA" id="ARBA00022842"/>
    </source>
</evidence>
<keyword evidence="3" id="KW-0378">Hydrolase</keyword>
<dbReference type="RefSeq" id="WP_188757298.1">
    <property type="nucleotide sequence ID" value="NZ_BMJY01000027.1"/>
</dbReference>
<keyword evidence="4" id="KW-0460">Magnesium</keyword>
<dbReference type="Gene3D" id="3.40.50.1010">
    <property type="entry name" value="5'-nuclease"/>
    <property type="match status" value="1"/>
</dbReference>
<organism evidence="6 7">
    <name type="scientific">Microbacterium album</name>
    <dbReference type="NCBI Taxonomy" id="2053191"/>
    <lineage>
        <taxon>Bacteria</taxon>
        <taxon>Bacillati</taxon>
        <taxon>Actinomycetota</taxon>
        <taxon>Actinomycetes</taxon>
        <taxon>Micrococcales</taxon>
        <taxon>Microbacteriaceae</taxon>
        <taxon>Microbacterium</taxon>
    </lineage>
</organism>
<evidence type="ECO:0000259" key="5">
    <source>
        <dbReference type="Pfam" id="PF01850"/>
    </source>
</evidence>
<dbReference type="Proteomes" id="UP000657592">
    <property type="component" value="Unassembled WGS sequence"/>
</dbReference>
<proteinExistence type="predicted"/>
<gene>
    <name evidence="6" type="ORF">GCM10010921_30930</name>
</gene>
<evidence type="ECO:0000313" key="7">
    <source>
        <dbReference type="Proteomes" id="UP000657592"/>
    </source>
</evidence>
<name>A0A917IJP5_9MICO</name>
<comment type="caution">
    <text evidence="6">The sequence shown here is derived from an EMBL/GenBank/DDBJ whole genome shotgun (WGS) entry which is preliminary data.</text>
</comment>
<reference evidence="6" key="1">
    <citation type="journal article" date="2014" name="Int. J. Syst. Evol. Microbiol.">
        <title>Complete genome sequence of Corynebacterium casei LMG S-19264T (=DSM 44701T), isolated from a smear-ripened cheese.</title>
        <authorList>
            <consortium name="US DOE Joint Genome Institute (JGI-PGF)"/>
            <person name="Walter F."/>
            <person name="Albersmeier A."/>
            <person name="Kalinowski J."/>
            <person name="Ruckert C."/>
        </authorList>
    </citation>
    <scope>NUCLEOTIDE SEQUENCE</scope>
    <source>
        <strain evidence="6">CGMCC 1.15794</strain>
    </source>
</reference>
<dbReference type="InterPro" id="IPR029060">
    <property type="entry name" value="PIN-like_dom_sf"/>
</dbReference>
<keyword evidence="2" id="KW-0479">Metal-binding</keyword>
<dbReference type="InterPro" id="IPR002716">
    <property type="entry name" value="PIN_dom"/>
</dbReference>
<evidence type="ECO:0000256" key="1">
    <source>
        <dbReference type="ARBA" id="ARBA00022722"/>
    </source>
</evidence>
<accession>A0A917IJP5</accession>
<evidence type="ECO:0000256" key="3">
    <source>
        <dbReference type="ARBA" id="ARBA00022801"/>
    </source>
</evidence>
<evidence type="ECO:0000313" key="6">
    <source>
        <dbReference type="EMBL" id="GGH51484.1"/>
    </source>
</evidence>
<sequence length="121" mass="12756">MTVVLDASAVLAFLNDEDGADVVDGLLPSAAISAANWSEVAQKTRSVGADWATTRALLLAYDVTVAPVTADDAEAAAALWQRGSGMSLADRLCLALANRLDRIAVTADRAWGESSRIRQIR</sequence>
<dbReference type="GO" id="GO:0016787">
    <property type="term" value="F:hydrolase activity"/>
    <property type="evidence" value="ECO:0007669"/>
    <property type="project" value="UniProtKB-KW"/>
</dbReference>
<feature type="domain" description="PIN" evidence="5">
    <location>
        <begin position="3"/>
        <end position="111"/>
    </location>
</feature>
<reference evidence="6" key="2">
    <citation type="submission" date="2020-09" db="EMBL/GenBank/DDBJ databases">
        <authorList>
            <person name="Sun Q."/>
            <person name="Zhou Y."/>
        </authorList>
    </citation>
    <scope>NUCLEOTIDE SEQUENCE</scope>
    <source>
        <strain evidence="6">CGMCC 1.15794</strain>
    </source>
</reference>
<dbReference type="GO" id="GO:0004518">
    <property type="term" value="F:nuclease activity"/>
    <property type="evidence" value="ECO:0007669"/>
    <property type="project" value="UniProtKB-KW"/>
</dbReference>
<dbReference type="GO" id="GO:0046872">
    <property type="term" value="F:metal ion binding"/>
    <property type="evidence" value="ECO:0007669"/>
    <property type="project" value="UniProtKB-KW"/>
</dbReference>
<evidence type="ECO:0000256" key="2">
    <source>
        <dbReference type="ARBA" id="ARBA00022723"/>
    </source>
</evidence>
<keyword evidence="7" id="KW-1185">Reference proteome</keyword>
<protein>
    <recommendedName>
        <fullName evidence="5">PIN domain-containing protein</fullName>
    </recommendedName>
</protein>
<dbReference type="SUPFAM" id="SSF88723">
    <property type="entry name" value="PIN domain-like"/>
    <property type="match status" value="1"/>
</dbReference>
<dbReference type="AlphaFoldDB" id="A0A917IJP5"/>